<feature type="region of interest" description="Disordered" evidence="6">
    <location>
        <begin position="670"/>
        <end position="692"/>
    </location>
</feature>
<protein>
    <recommendedName>
        <fullName evidence="12">DENN domain-containing protein 5B</fullName>
    </recommendedName>
</protein>
<dbReference type="InterPro" id="IPR001194">
    <property type="entry name" value="cDENN_dom"/>
</dbReference>
<evidence type="ECO:0000259" key="9">
    <source>
        <dbReference type="PROSITE" id="PS50826"/>
    </source>
</evidence>
<dbReference type="Pfam" id="PF02759">
    <property type="entry name" value="RUN"/>
    <property type="match status" value="2"/>
</dbReference>
<proteinExistence type="inferred from homology"/>
<dbReference type="CDD" id="cd17678">
    <property type="entry name" value="RUN2_DENND5"/>
    <property type="match status" value="1"/>
</dbReference>
<keyword evidence="4" id="KW-0472">Membrane</keyword>
<dbReference type="Gene3D" id="1.20.58.900">
    <property type="match status" value="3"/>
</dbReference>
<dbReference type="InterPro" id="IPR037516">
    <property type="entry name" value="Tripartite_DENN"/>
</dbReference>
<gene>
    <name evidence="10" type="ORF">PHAECO_LOCUS7385</name>
</gene>
<comment type="caution">
    <text evidence="5">Lacks conserved residue(s) required for the propagation of feature annotation.</text>
</comment>
<feature type="compositionally biased region" description="Low complexity" evidence="6">
    <location>
        <begin position="1047"/>
        <end position="1060"/>
    </location>
</feature>
<name>A0A9N9SIJ0_PHACE</name>
<reference evidence="10" key="1">
    <citation type="submission" date="2022-01" db="EMBL/GenBank/DDBJ databases">
        <authorList>
            <person name="King R."/>
        </authorList>
    </citation>
    <scope>NUCLEOTIDE SEQUENCE</scope>
</reference>
<feature type="region of interest" description="Disordered" evidence="6">
    <location>
        <begin position="1040"/>
        <end position="1061"/>
    </location>
</feature>
<evidence type="ECO:0008006" key="12">
    <source>
        <dbReference type="Google" id="ProtNLM"/>
    </source>
</evidence>
<comment type="similarity">
    <text evidence="2">Belongs to the RAB6IP1 family.</text>
</comment>
<evidence type="ECO:0000256" key="4">
    <source>
        <dbReference type="ARBA" id="ARBA00023136"/>
    </source>
</evidence>
<evidence type="ECO:0000256" key="6">
    <source>
        <dbReference type="SAM" id="MobiDB-lite"/>
    </source>
</evidence>
<dbReference type="EMBL" id="OU896709">
    <property type="protein sequence ID" value="CAG9819616.1"/>
    <property type="molecule type" value="Genomic_DNA"/>
</dbReference>
<evidence type="ECO:0000256" key="1">
    <source>
        <dbReference type="ARBA" id="ARBA00004370"/>
    </source>
</evidence>
<feature type="domain" description="UDENN" evidence="8">
    <location>
        <begin position="22"/>
        <end position="569"/>
    </location>
</feature>
<dbReference type="InterPro" id="IPR004012">
    <property type="entry name" value="Run_dom"/>
</dbReference>
<dbReference type="SMART" id="SM00799">
    <property type="entry name" value="DENN"/>
    <property type="match status" value="1"/>
</dbReference>
<dbReference type="InterPro" id="IPR047278">
    <property type="entry name" value="DEN5A/B"/>
</dbReference>
<dbReference type="Pfam" id="PF03456">
    <property type="entry name" value="uDENN"/>
    <property type="match status" value="1"/>
</dbReference>
<sequence>MSKLFDYFVISGLDYSSGLEPDKFSEDNLHVSPLERSYKGKVLAHYPERSITNSFDDSAVCMFSLPAGLKFRTQKHSVTQAPNFHSFVITRENGNRCYGFSLIFYEEVKNRDICTAMQTLQAMYITEQSSSLRTHTLQTSHNQGPQSRSLPRYFKLSQNLGGAALTYYDISKDKLYVSKSIGLISHTAYVQAAKTFLENLYRCVTKRSTGSNCLSLESYVFNLLYEVQIPSPGKSLLVHLPPSDPQMPPSSTIIQMTLPPCELPHLDYSLRLMFLWLGVEKVVQLFSCLLLEYQILLRSTDSQRLMIVAEGITSLLFPFTWPHVYVPILPASLHHFLDAPVPFLMGLYASSESIKVASEANLCYVDIDKCKIQLPEEMAAFPHLEPFVAEIWSTLDKYGVHVPNSEQNRGTQEIISKSNTLPGRPQNRRKLSIHDILENDRPPSPPGSARSEALQRIADIVRRTGVALDPDEINQPSDSYVEDLRFNNSLREIFLNRFVHIFQSYENFVIFPNQDKDDWFNNRDSMQNFDKASFLSDQPEHDRLFLWRFLESQMFATLIDTKILSTWGQIDPNLLIFDNRIKVLRERYGGENLLRSLSYEPCTSAHDTQKLIDRRLTYPDFESPLPREIMNNRTTAATRQFPILDAEILNKTPVVNKGSIPRAGALKKGLTFSKPPIGPNDRNQRTAKSQDMSPALIAQANWTFVEKLLKDCKAKTKRMLLAKLGAEGVTLSSSNANDSSCAVEESTLVTSLCDYLERVWSHGLQKKRGKSALWSYLLAYQEKHQHPSKKDSYIGVNDVSRLTSNLENWNSHLSNVRLKTDLPDLPSSLIFDITNVQAMADVQTDIGKARAWVRLALEKKQLSKHFRTLLSDHTLLRSQYKRSAFLRCEEEREQFLYHLLSLNAVDYFCFTSTYPTTVIPYRIVIVPNKKGTTSSANVWIVLSGTLIETNRLSVPKSTLNFEYKHQNLGVLTTLRIGHDNTGIYAKWMIDYVIIRNEMTGHMYKFPCGRWLGRGVDDGSTERLLVGTMISKNEELEVTVRSGGSLGRSTPRSRSPAMSPRPELKASQIQHMLGDCVNKIVKWHYRRSSERHTTLTALLCSENGLVFCLEYVFILGFKSARMFMGKHYLWDYFVRVKEHFEMELLEEVSGNRTGSLERNHQEVVAVWRCYCHLIDEITQTSKTLGKDGKFQQFICVSVREHLLHRMLLPMSSCKVTLEMYEENSFLRNRGLLTFLRQILLPLDDLDVVLEKSVSYGISSPSSHV</sequence>
<dbReference type="OrthoDB" id="6019893at2759"/>
<evidence type="ECO:0000313" key="11">
    <source>
        <dbReference type="Proteomes" id="UP001153737"/>
    </source>
</evidence>
<dbReference type="InterPro" id="IPR005113">
    <property type="entry name" value="uDENN_dom"/>
</dbReference>
<dbReference type="SMART" id="SM00800">
    <property type="entry name" value="uDENN"/>
    <property type="match status" value="1"/>
</dbReference>
<dbReference type="Pfam" id="PF03455">
    <property type="entry name" value="dDENN"/>
    <property type="match status" value="1"/>
</dbReference>
<dbReference type="InterPro" id="IPR005112">
    <property type="entry name" value="dDENN_dom"/>
</dbReference>
<dbReference type="GO" id="GO:0005085">
    <property type="term" value="F:guanyl-nucleotide exchange factor activity"/>
    <property type="evidence" value="ECO:0007669"/>
    <property type="project" value="InterPro"/>
</dbReference>
<feature type="domain" description="PLAT" evidence="7">
    <location>
        <begin position="919"/>
        <end position="1025"/>
    </location>
</feature>
<dbReference type="CDD" id="cd17677">
    <property type="entry name" value="RUN1_DENND5"/>
    <property type="match status" value="1"/>
</dbReference>
<evidence type="ECO:0000259" key="8">
    <source>
        <dbReference type="PROSITE" id="PS50211"/>
    </source>
</evidence>
<reference evidence="10" key="2">
    <citation type="submission" date="2022-10" db="EMBL/GenBank/DDBJ databases">
        <authorList>
            <consortium name="ENA_rothamsted_submissions"/>
            <consortium name="culmorum"/>
            <person name="King R."/>
        </authorList>
    </citation>
    <scope>NUCLEOTIDE SEQUENCE</scope>
</reference>
<dbReference type="InterPro" id="IPR036392">
    <property type="entry name" value="PLAT/LH2_dom_sf"/>
</dbReference>
<dbReference type="SUPFAM" id="SSF140741">
    <property type="entry name" value="RUN domain-like"/>
    <property type="match status" value="2"/>
</dbReference>
<dbReference type="Gene3D" id="3.30.450.200">
    <property type="match status" value="1"/>
</dbReference>
<keyword evidence="3" id="KW-0677">Repeat</keyword>
<dbReference type="Gene3D" id="2.60.60.20">
    <property type="entry name" value="PLAT/LH2 domain"/>
    <property type="match status" value="1"/>
</dbReference>
<dbReference type="InterPro" id="IPR001024">
    <property type="entry name" value="PLAT/LH2_dom"/>
</dbReference>
<dbReference type="Gene3D" id="3.40.50.11500">
    <property type="match status" value="1"/>
</dbReference>
<evidence type="ECO:0000313" key="10">
    <source>
        <dbReference type="EMBL" id="CAG9819616.1"/>
    </source>
</evidence>
<feature type="domain" description="RUN" evidence="9">
    <location>
        <begin position="1095"/>
        <end position="1253"/>
    </location>
</feature>
<dbReference type="PANTHER" id="PTHR46070:SF1">
    <property type="entry name" value="PINSTRIPE, ISOFORM A"/>
    <property type="match status" value="1"/>
</dbReference>
<organism evidence="10 11">
    <name type="scientific">Phaedon cochleariae</name>
    <name type="common">Mustard beetle</name>
    <dbReference type="NCBI Taxonomy" id="80249"/>
    <lineage>
        <taxon>Eukaryota</taxon>
        <taxon>Metazoa</taxon>
        <taxon>Ecdysozoa</taxon>
        <taxon>Arthropoda</taxon>
        <taxon>Hexapoda</taxon>
        <taxon>Insecta</taxon>
        <taxon>Pterygota</taxon>
        <taxon>Neoptera</taxon>
        <taxon>Endopterygota</taxon>
        <taxon>Coleoptera</taxon>
        <taxon>Polyphaga</taxon>
        <taxon>Cucujiformia</taxon>
        <taxon>Chrysomeloidea</taxon>
        <taxon>Chrysomelidae</taxon>
        <taxon>Chrysomelinae</taxon>
        <taxon>Chrysomelini</taxon>
        <taxon>Phaedon</taxon>
    </lineage>
</organism>
<evidence type="ECO:0000259" key="7">
    <source>
        <dbReference type="PROSITE" id="PS50095"/>
    </source>
</evidence>
<evidence type="ECO:0000256" key="3">
    <source>
        <dbReference type="ARBA" id="ARBA00022737"/>
    </source>
</evidence>
<evidence type="ECO:0000256" key="5">
    <source>
        <dbReference type="PROSITE-ProRule" id="PRU00152"/>
    </source>
</evidence>
<dbReference type="GO" id="GO:0031267">
    <property type="term" value="F:small GTPase binding"/>
    <property type="evidence" value="ECO:0007669"/>
    <property type="project" value="InterPro"/>
</dbReference>
<comment type="subcellular location">
    <subcellularLocation>
        <location evidence="1">Membrane</location>
    </subcellularLocation>
</comment>
<dbReference type="GO" id="GO:0016020">
    <property type="term" value="C:membrane"/>
    <property type="evidence" value="ECO:0007669"/>
    <property type="project" value="UniProtKB-SubCell"/>
</dbReference>
<dbReference type="Pfam" id="PF02141">
    <property type="entry name" value="DENN"/>
    <property type="match status" value="1"/>
</dbReference>
<dbReference type="InterPro" id="IPR043153">
    <property type="entry name" value="DENN_C"/>
</dbReference>
<dbReference type="SMART" id="SM00801">
    <property type="entry name" value="dDENN"/>
    <property type="match status" value="1"/>
</dbReference>
<dbReference type="PROSITE" id="PS50826">
    <property type="entry name" value="RUN"/>
    <property type="match status" value="2"/>
</dbReference>
<feature type="region of interest" description="Disordered" evidence="6">
    <location>
        <begin position="409"/>
        <end position="428"/>
    </location>
</feature>
<feature type="compositionally biased region" description="Polar residues" evidence="6">
    <location>
        <begin position="409"/>
        <end position="421"/>
    </location>
</feature>
<dbReference type="PROSITE" id="PS50211">
    <property type="entry name" value="DENN"/>
    <property type="match status" value="1"/>
</dbReference>
<dbReference type="PROSITE" id="PS50095">
    <property type="entry name" value="PLAT"/>
    <property type="match status" value="1"/>
</dbReference>
<dbReference type="InterPro" id="IPR037213">
    <property type="entry name" value="Run_dom_sf"/>
</dbReference>
<feature type="domain" description="RUN" evidence="9">
    <location>
        <begin position="743"/>
        <end position="915"/>
    </location>
</feature>
<dbReference type="PANTHER" id="PTHR46070">
    <property type="entry name" value="PINSTRIPE, ISOFORM A"/>
    <property type="match status" value="1"/>
</dbReference>
<dbReference type="AlphaFoldDB" id="A0A9N9SIJ0"/>
<accession>A0A9N9SIJ0</accession>
<dbReference type="SMART" id="SM00593">
    <property type="entry name" value="RUN"/>
    <property type="match status" value="2"/>
</dbReference>
<dbReference type="Proteomes" id="UP001153737">
    <property type="component" value="Chromosome 3"/>
</dbReference>
<keyword evidence="11" id="KW-1185">Reference proteome</keyword>
<dbReference type="Pfam" id="PF01477">
    <property type="entry name" value="PLAT"/>
    <property type="match status" value="1"/>
</dbReference>
<dbReference type="SUPFAM" id="SSF49723">
    <property type="entry name" value="Lipase/lipooxygenase domain (PLAT/LH2 domain)"/>
    <property type="match status" value="1"/>
</dbReference>
<evidence type="ECO:0000256" key="2">
    <source>
        <dbReference type="ARBA" id="ARBA00006664"/>
    </source>
</evidence>